<evidence type="ECO:0000313" key="3">
    <source>
        <dbReference type="EMBL" id="NDV02554.1"/>
    </source>
</evidence>
<keyword evidence="1" id="KW-1133">Transmembrane helix</keyword>
<keyword evidence="2" id="KW-0732">Signal</keyword>
<proteinExistence type="predicted"/>
<accession>A0A6B2K211</accession>
<evidence type="ECO:0000256" key="1">
    <source>
        <dbReference type="SAM" id="Phobius"/>
    </source>
</evidence>
<dbReference type="Proteomes" id="UP000474757">
    <property type="component" value="Unassembled WGS sequence"/>
</dbReference>
<comment type="caution">
    <text evidence="3">The sequence shown here is derived from an EMBL/GenBank/DDBJ whole genome shotgun (WGS) entry which is preliminary data.</text>
</comment>
<feature type="chain" id="PRO_5025399900" description="Ferrochelatase" evidence="2">
    <location>
        <begin position="23"/>
        <end position="76"/>
    </location>
</feature>
<keyword evidence="1" id="KW-0812">Transmembrane</keyword>
<evidence type="ECO:0008006" key="5">
    <source>
        <dbReference type="Google" id="ProtNLM"/>
    </source>
</evidence>
<feature type="transmembrane region" description="Helical" evidence="1">
    <location>
        <begin position="46"/>
        <end position="68"/>
    </location>
</feature>
<sequence length="76" mass="7393">MRLNKILAAAAIASTAAGSAMAGGFAPVVEVPEVVVIEEDVAVGGGFSLPVWVIPAAVLTALVAIAAASESDGESD</sequence>
<protein>
    <recommendedName>
        <fullName evidence="5">Ferrochelatase</fullName>
    </recommendedName>
</protein>
<keyword evidence="1" id="KW-0472">Membrane</keyword>
<reference evidence="3 4" key="1">
    <citation type="submission" date="2020-02" db="EMBL/GenBank/DDBJ databases">
        <title>Pseudoroseicyclus tamarix, sp. nov., isolated from offshore sediment of a Tamarix chinensis forest.</title>
        <authorList>
            <person name="Gai Y."/>
        </authorList>
    </citation>
    <scope>NUCLEOTIDE SEQUENCE [LARGE SCALE GENOMIC DNA]</scope>
    <source>
        <strain evidence="3 4">CLL3-39</strain>
    </source>
</reference>
<keyword evidence="4" id="KW-1185">Reference proteome</keyword>
<evidence type="ECO:0000256" key="2">
    <source>
        <dbReference type="SAM" id="SignalP"/>
    </source>
</evidence>
<name>A0A6B2K211_9RHOB</name>
<feature type="signal peptide" evidence="2">
    <location>
        <begin position="1"/>
        <end position="22"/>
    </location>
</feature>
<gene>
    <name evidence="3" type="ORF">GZA08_16410</name>
</gene>
<dbReference type="RefSeq" id="WP_163895634.1">
    <property type="nucleotide sequence ID" value="NZ_JAAFYS010000004.1"/>
</dbReference>
<dbReference type="AlphaFoldDB" id="A0A6B2K211"/>
<evidence type="ECO:0000313" key="4">
    <source>
        <dbReference type="Proteomes" id="UP000474757"/>
    </source>
</evidence>
<dbReference type="EMBL" id="JAAGAB010000004">
    <property type="protein sequence ID" value="NDV02554.1"/>
    <property type="molecule type" value="Genomic_DNA"/>
</dbReference>
<organism evidence="3 4">
    <name type="scientific">Pseudoroseicyclus tamaricis</name>
    <dbReference type="NCBI Taxonomy" id="2705421"/>
    <lineage>
        <taxon>Bacteria</taxon>
        <taxon>Pseudomonadati</taxon>
        <taxon>Pseudomonadota</taxon>
        <taxon>Alphaproteobacteria</taxon>
        <taxon>Rhodobacterales</taxon>
        <taxon>Paracoccaceae</taxon>
        <taxon>Pseudoroseicyclus</taxon>
    </lineage>
</organism>